<organism evidence="1 2">
    <name type="scientific">Diphasiastrum complanatum</name>
    <name type="common">Issler's clubmoss</name>
    <name type="synonym">Lycopodium complanatum</name>
    <dbReference type="NCBI Taxonomy" id="34168"/>
    <lineage>
        <taxon>Eukaryota</taxon>
        <taxon>Viridiplantae</taxon>
        <taxon>Streptophyta</taxon>
        <taxon>Embryophyta</taxon>
        <taxon>Tracheophyta</taxon>
        <taxon>Lycopodiopsida</taxon>
        <taxon>Lycopodiales</taxon>
        <taxon>Lycopodiaceae</taxon>
        <taxon>Lycopodioideae</taxon>
        <taxon>Diphasiastrum</taxon>
    </lineage>
</organism>
<comment type="caution">
    <text evidence="1">The sequence shown here is derived from an EMBL/GenBank/DDBJ whole genome shotgun (WGS) entry which is preliminary data.</text>
</comment>
<evidence type="ECO:0000313" key="1">
    <source>
        <dbReference type="EMBL" id="KAJ7535135.1"/>
    </source>
</evidence>
<gene>
    <name evidence="1" type="ORF">O6H91_12G019400</name>
</gene>
<protein>
    <submittedName>
        <fullName evidence="1">Uncharacterized protein</fullName>
    </submittedName>
</protein>
<sequence>MENDQDEEKVQLLEDGSDYYNGEKEPQDKVASPEQQHQQVDVVGLPVRPADLGARLPWTSHIFACFGSNDGFCSSDLEICVLGSFVPCVLYGSNVERLDPTPGTFCNHCLGYSSLFFLGNFIFNTNCLAPCFSFPVRSAIRRKFNLQGTGETVLRSVGCCTGMLESGQNRERCEVVCDFAMHFCCHPCALCQEGREIRRRLPNLGFNRRPYHAMLPPGEQMMAP</sequence>
<proteinExistence type="predicted"/>
<name>A0ACC2BZD4_DIPCM</name>
<dbReference type="EMBL" id="CM055103">
    <property type="protein sequence ID" value="KAJ7535135.1"/>
    <property type="molecule type" value="Genomic_DNA"/>
</dbReference>
<keyword evidence="2" id="KW-1185">Reference proteome</keyword>
<reference evidence="2" key="1">
    <citation type="journal article" date="2024" name="Proc. Natl. Acad. Sci. U.S.A.">
        <title>Extraordinary preservation of gene collinearity over three hundred million years revealed in homosporous lycophytes.</title>
        <authorList>
            <person name="Li C."/>
            <person name="Wickell D."/>
            <person name="Kuo L.Y."/>
            <person name="Chen X."/>
            <person name="Nie B."/>
            <person name="Liao X."/>
            <person name="Peng D."/>
            <person name="Ji J."/>
            <person name="Jenkins J."/>
            <person name="Williams M."/>
            <person name="Shu S."/>
            <person name="Plott C."/>
            <person name="Barry K."/>
            <person name="Rajasekar S."/>
            <person name="Grimwood J."/>
            <person name="Han X."/>
            <person name="Sun S."/>
            <person name="Hou Z."/>
            <person name="He W."/>
            <person name="Dai G."/>
            <person name="Sun C."/>
            <person name="Schmutz J."/>
            <person name="Leebens-Mack J.H."/>
            <person name="Li F.W."/>
            <person name="Wang L."/>
        </authorList>
    </citation>
    <scope>NUCLEOTIDE SEQUENCE [LARGE SCALE GENOMIC DNA]</scope>
    <source>
        <strain evidence="2">cv. PW_Plant_1</strain>
    </source>
</reference>
<evidence type="ECO:0000313" key="2">
    <source>
        <dbReference type="Proteomes" id="UP001162992"/>
    </source>
</evidence>
<dbReference type="Proteomes" id="UP001162992">
    <property type="component" value="Chromosome 12"/>
</dbReference>
<accession>A0ACC2BZD4</accession>